<keyword evidence="3" id="KW-0804">Transcription</keyword>
<accession>A0A067RJ64</accession>
<dbReference type="GO" id="GO:0005524">
    <property type="term" value="F:ATP binding"/>
    <property type="evidence" value="ECO:0007669"/>
    <property type="project" value="InterPro"/>
</dbReference>
<dbReference type="PROSITE" id="PS51062">
    <property type="entry name" value="RUNT"/>
    <property type="match status" value="2"/>
</dbReference>
<name>A0A067RJ64_ZOONE</name>
<feature type="domain" description="Runt" evidence="6">
    <location>
        <begin position="765"/>
        <end position="800"/>
    </location>
</feature>
<dbReference type="InterPro" id="IPR008967">
    <property type="entry name" value="p53-like_TF_DNA-bd_sf"/>
</dbReference>
<dbReference type="EMBL" id="KK852475">
    <property type="protein sequence ID" value="KDR23058.1"/>
    <property type="molecule type" value="Genomic_DNA"/>
</dbReference>
<dbReference type="InterPro" id="IPR012346">
    <property type="entry name" value="p53/RUNT-type_TF_DNA-bd_sf"/>
</dbReference>
<dbReference type="InterPro" id="IPR013524">
    <property type="entry name" value="Runt_dom"/>
</dbReference>
<dbReference type="PRINTS" id="PR00967">
    <property type="entry name" value="ONCOGENEAML1"/>
</dbReference>
<proteinExistence type="predicted"/>
<dbReference type="GO" id="GO:0005634">
    <property type="term" value="C:nucleus"/>
    <property type="evidence" value="ECO:0007669"/>
    <property type="project" value="UniProtKB-SubCell"/>
</dbReference>
<evidence type="ECO:0000313" key="7">
    <source>
        <dbReference type="EMBL" id="KDR23058.1"/>
    </source>
</evidence>
<keyword evidence="2" id="KW-0805">Transcription regulation</keyword>
<dbReference type="AlphaFoldDB" id="A0A067RJ64"/>
<evidence type="ECO:0000256" key="5">
    <source>
        <dbReference type="SAM" id="MobiDB-lite"/>
    </source>
</evidence>
<dbReference type="PANTHER" id="PTHR11950">
    <property type="entry name" value="RUNT RELATED"/>
    <property type="match status" value="1"/>
</dbReference>
<keyword evidence="8" id="KW-1185">Reference proteome</keyword>
<dbReference type="STRING" id="136037.A0A067RJ64"/>
<reference evidence="7 8" key="1">
    <citation type="journal article" date="2014" name="Nat. Commun.">
        <title>Molecular traces of alternative social organization in a termite genome.</title>
        <authorList>
            <person name="Terrapon N."/>
            <person name="Li C."/>
            <person name="Robertson H.M."/>
            <person name="Ji L."/>
            <person name="Meng X."/>
            <person name="Booth W."/>
            <person name="Chen Z."/>
            <person name="Childers C.P."/>
            <person name="Glastad K.M."/>
            <person name="Gokhale K."/>
            <person name="Gowin J."/>
            <person name="Gronenberg W."/>
            <person name="Hermansen R.A."/>
            <person name="Hu H."/>
            <person name="Hunt B.G."/>
            <person name="Huylmans A.K."/>
            <person name="Khalil S.M."/>
            <person name="Mitchell R.D."/>
            <person name="Munoz-Torres M.C."/>
            <person name="Mustard J.A."/>
            <person name="Pan H."/>
            <person name="Reese J.T."/>
            <person name="Scharf M.E."/>
            <person name="Sun F."/>
            <person name="Vogel H."/>
            <person name="Xiao J."/>
            <person name="Yang W."/>
            <person name="Yang Z."/>
            <person name="Yang Z."/>
            <person name="Zhou J."/>
            <person name="Zhu J."/>
            <person name="Brent C.S."/>
            <person name="Elsik C.G."/>
            <person name="Goodisman M.A."/>
            <person name="Liberles D.A."/>
            <person name="Roe R.M."/>
            <person name="Vargo E.L."/>
            <person name="Vilcinskas A."/>
            <person name="Wang J."/>
            <person name="Bornberg-Bauer E."/>
            <person name="Korb J."/>
            <person name="Zhang G."/>
            <person name="Liebig J."/>
        </authorList>
    </citation>
    <scope>NUCLEOTIDE SEQUENCE [LARGE SCALE GENOMIC DNA]</scope>
    <source>
        <tissue evidence="7">Whole organism</tissue>
    </source>
</reference>
<gene>
    <name evidence="7" type="ORF">L798_10921</name>
</gene>
<evidence type="ECO:0000256" key="2">
    <source>
        <dbReference type="ARBA" id="ARBA00023015"/>
    </source>
</evidence>
<sequence length="965" mass="106889">MSELMLQYKNSSGLDSLPNIPEPSSTEVLSGFTSVKSLTCASQHLQIRIYVTVWLSHEVGATLGLHFTPHSIIIPPDCVELVRNFCLLARGAISCRILKNPAFQINKVIKEKERVVQLMRRLALQPPEGSFIFCIGRRGVSHTSEWEYRSVMKGVTSAHSMHFRSRAEQNRAAERHPPHGNYRSESSKHDATECVFKFTVERDLNPVLSEQNRGRRFEVYELVSVRGTMDVPSVVTLSAVRTVGLRRRNTMLDQTIRPSLPYTRMRALVLSSSWRPQTTPPPPTNHYTPLHDPSFPLGFTLRDIPPPPGENENFLSLRNPLPAAFSWKAWIGLKCLRIRSNGGYLQEDDDILSILKGVFRNGQIGVSRMPRRLHNAISLKKGHVYTDLGDIASDVTIWGTKTLSVAAVSSDCSKERSGVLGGHTPSCGGDFRRPSTSSSVSVVDPMHLTANTGGATTAAASPEGSSAGSGNVLNDTYTKMTSDILAERTLGDFLSEHPGELVRTGSPHFVCTVLPPHWRSNKTLPVAFKVVALGDVLDGTLVTVRAGNDENYCAELRNCTAVMKNQVAKFNDLRFVGRSGRDSRRKDRFYNLKLQSEFLLHYFVRFENGFEPESLGDADVDRSRPILTLNERDIAFVNQVEALRRADPSSKESYRMSIDQANEKLGPAVLRHLKNGPFPVSLRKFTGIQVFAFILPDVKKQQQPHTKPQMVEFEGVLVFECVYVEKGGAGNRDFYWNYSQLMVHRLLLPSSSGRRLISLMMEAAGKSFTLTITVSSSPPQMATYNKAIKVTVDGPREPRSKTNALGMSYAPQASENGNSCVCIATCTQKAMAGGRALAELVTSVPQLLAEGLAITADEINFLGLRIEISHANGRIRHQPTHLLRQTPVIAKLVTPDKSPSEMLLCVLIGKKGLRQQQQFHAFAFGQRPFLSGHFGNPLDPLQRTDPLSGSLGFRMPAMSNCQSKY</sequence>
<evidence type="ECO:0000256" key="4">
    <source>
        <dbReference type="ARBA" id="ARBA00023242"/>
    </source>
</evidence>
<feature type="compositionally biased region" description="Basic and acidic residues" evidence="5">
    <location>
        <begin position="165"/>
        <end position="177"/>
    </location>
</feature>
<organism evidence="7 8">
    <name type="scientific">Zootermopsis nevadensis</name>
    <name type="common">Dampwood termite</name>
    <dbReference type="NCBI Taxonomy" id="136037"/>
    <lineage>
        <taxon>Eukaryota</taxon>
        <taxon>Metazoa</taxon>
        <taxon>Ecdysozoa</taxon>
        <taxon>Arthropoda</taxon>
        <taxon>Hexapoda</taxon>
        <taxon>Insecta</taxon>
        <taxon>Pterygota</taxon>
        <taxon>Neoptera</taxon>
        <taxon>Polyneoptera</taxon>
        <taxon>Dictyoptera</taxon>
        <taxon>Blattodea</taxon>
        <taxon>Blattoidea</taxon>
        <taxon>Termitoidae</taxon>
        <taxon>Termopsidae</taxon>
        <taxon>Zootermopsis</taxon>
    </lineage>
</organism>
<comment type="subcellular location">
    <subcellularLocation>
        <location evidence="1">Nucleus</location>
    </subcellularLocation>
</comment>
<feature type="region of interest" description="Disordered" evidence="5">
    <location>
        <begin position="164"/>
        <end position="188"/>
    </location>
</feature>
<dbReference type="InParanoid" id="A0A067RJ64"/>
<evidence type="ECO:0000256" key="3">
    <source>
        <dbReference type="ARBA" id="ARBA00023163"/>
    </source>
</evidence>
<evidence type="ECO:0000256" key="1">
    <source>
        <dbReference type="ARBA" id="ARBA00004123"/>
    </source>
</evidence>
<dbReference type="Pfam" id="PF00853">
    <property type="entry name" value="Runt"/>
    <property type="match status" value="2"/>
</dbReference>
<evidence type="ECO:0000259" key="6">
    <source>
        <dbReference type="PROSITE" id="PS51062"/>
    </source>
</evidence>
<dbReference type="PANTHER" id="PTHR11950:SF50">
    <property type="entry name" value="RUNT RELATED A, ISOFORM D"/>
    <property type="match status" value="1"/>
</dbReference>
<dbReference type="InterPro" id="IPR000040">
    <property type="entry name" value="AML1_Runt"/>
</dbReference>
<dbReference type="GO" id="GO:0000978">
    <property type="term" value="F:RNA polymerase II cis-regulatory region sequence-specific DNA binding"/>
    <property type="evidence" value="ECO:0007669"/>
    <property type="project" value="TreeGrafter"/>
</dbReference>
<keyword evidence="4" id="KW-0539">Nucleus</keyword>
<dbReference type="SUPFAM" id="SSF49417">
    <property type="entry name" value="p53-like transcription factors"/>
    <property type="match status" value="2"/>
</dbReference>
<feature type="domain" description="Runt" evidence="6">
    <location>
        <begin position="489"/>
        <end position="617"/>
    </location>
</feature>
<dbReference type="Proteomes" id="UP000027135">
    <property type="component" value="Unassembled WGS sequence"/>
</dbReference>
<evidence type="ECO:0000313" key="8">
    <source>
        <dbReference type="Proteomes" id="UP000027135"/>
    </source>
</evidence>
<dbReference type="Gene3D" id="2.60.40.720">
    <property type="match status" value="2"/>
</dbReference>
<dbReference type="GO" id="GO:0000981">
    <property type="term" value="F:DNA-binding transcription factor activity, RNA polymerase II-specific"/>
    <property type="evidence" value="ECO:0007669"/>
    <property type="project" value="TreeGrafter"/>
</dbReference>
<dbReference type="eggNOG" id="KOG3982">
    <property type="taxonomic scope" value="Eukaryota"/>
</dbReference>
<protein>
    <submittedName>
        <fullName evidence="7">Runt-related transcription factor 1</fullName>
    </submittedName>
</protein>